<accession>A0A9W6GAS3</accession>
<dbReference type="InterPro" id="IPR009057">
    <property type="entry name" value="Homeodomain-like_sf"/>
</dbReference>
<dbReference type="Pfam" id="PF00440">
    <property type="entry name" value="TetR_N"/>
    <property type="match status" value="1"/>
</dbReference>
<dbReference type="GO" id="GO:0003700">
    <property type="term" value="F:DNA-binding transcription factor activity"/>
    <property type="evidence" value="ECO:0007669"/>
    <property type="project" value="TreeGrafter"/>
</dbReference>
<dbReference type="InterPro" id="IPR001647">
    <property type="entry name" value="HTH_TetR"/>
</dbReference>
<dbReference type="PANTHER" id="PTHR30055:SF234">
    <property type="entry name" value="HTH-TYPE TRANSCRIPTIONAL REGULATOR BETI"/>
    <property type="match status" value="1"/>
</dbReference>
<evidence type="ECO:0000256" key="2">
    <source>
        <dbReference type="ARBA" id="ARBA00023125"/>
    </source>
</evidence>
<feature type="domain" description="HTH tetR-type" evidence="5">
    <location>
        <begin position="12"/>
        <end position="71"/>
    </location>
</feature>
<dbReference type="InterPro" id="IPR049445">
    <property type="entry name" value="TetR_SbtR-like_C"/>
</dbReference>
<evidence type="ECO:0000256" key="3">
    <source>
        <dbReference type="ARBA" id="ARBA00023163"/>
    </source>
</evidence>
<dbReference type="GO" id="GO:0000976">
    <property type="term" value="F:transcription cis-regulatory region binding"/>
    <property type="evidence" value="ECO:0007669"/>
    <property type="project" value="TreeGrafter"/>
</dbReference>
<dbReference type="AlphaFoldDB" id="A0A9W6GAS3"/>
<dbReference type="Pfam" id="PF21597">
    <property type="entry name" value="TetR_C_43"/>
    <property type="match status" value="1"/>
</dbReference>
<evidence type="ECO:0000256" key="4">
    <source>
        <dbReference type="PROSITE-ProRule" id="PRU00335"/>
    </source>
</evidence>
<dbReference type="EMBL" id="BSDT01000001">
    <property type="protein sequence ID" value="GLI43359.1"/>
    <property type="molecule type" value="Genomic_DNA"/>
</dbReference>
<dbReference type="PRINTS" id="PR00455">
    <property type="entry name" value="HTHTETR"/>
</dbReference>
<keyword evidence="1" id="KW-0805">Transcription regulation</keyword>
<keyword evidence="3" id="KW-0804">Transcription</keyword>
<dbReference type="SUPFAM" id="SSF48498">
    <property type="entry name" value="Tetracyclin repressor-like, C-terminal domain"/>
    <property type="match status" value="1"/>
</dbReference>
<name>A0A9W6GAS3_9ACTN</name>
<keyword evidence="2 4" id="KW-0238">DNA-binding</keyword>
<dbReference type="Gene3D" id="1.10.357.10">
    <property type="entry name" value="Tetracycline Repressor, domain 2"/>
    <property type="match status" value="1"/>
</dbReference>
<keyword evidence="7" id="KW-1185">Reference proteome</keyword>
<reference evidence="6" key="1">
    <citation type="submission" date="2022-12" db="EMBL/GenBank/DDBJ databases">
        <title>Reference genome sequencing for broad-spectrum identification of bacterial and archaeal isolates by mass spectrometry.</title>
        <authorList>
            <person name="Sekiguchi Y."/>
            <person name="Tourlousse D.M."/>
        </authorList>
    </citation>
    <scope>NUCLEOTIDE SEQUENCE</scope>
    <source>
        <strain evidence="6">LLR39Z86</strain>
    </source>
</reference>
<evidence type="ECO:0000259" key="5">
    <source>
        <dbReference type="PROSITE" id="PS50977"/>
    </source>
</evidence>
<proteinExistence type="predicted"/>
<evidence type="ECO:0000313" key="7">
    <source>
        <dbReference type="Proteomes" id="UP001144313"/>
    </source>
</evidence>
<protein>
    <submittedName>
        <fullName evidence="6">TetR family transcriptional regulator</fullName>
    </submittedName>
</protein>
<organism evidence="6 7">
    <name type="scientific">Glycomyces algeriensis</name>
    <dbReference type="NCBI Taxonomy" id="256037"/>
    <lineage>
        <taxon>Bacteria</taxon>
        <taxon>Bacillati</taxon>
        <taxon>Actinomycetota</taxon>
        <taxon>Actinomycetes</taxon>
        <taxon>Glycomycetales</taxon>
        <taxon>Glycomycetaceae</taxon>
        <taxon>Glycomyces</taxon>
    </lineage>
</organism>
<comment type="caution">
    <text evidence="6">The sequence shown here is derived from an EMBL/GenBank/DDBJ whole genome shotgun (WGS) entry which is preliminary data.</text>
</comment>
<gene>
    <name evidence="6" type="ORF">GALLR39Z86_32090</name>
</gene>
<dbReference type="SUPFAM" id="SSF46689">
    <property type="entry name" value="Homeodomain-like"/>
    <property type="match status" value="1"/>
</dbReference>
<dbReference type="InterPro" id="IPR050109">
    <property type="entry name" value="HTH-type_TetR-like_transc_reg"/>
</dbReference>
<feature type="DNA-binding region" description="H-T-H motif" evidence="4">
    <location>
        <begin position="34"/>
        <end position="53"/>
    </location>
</feature>
<dbReference type="PROSITE" id="PS50977">
    <property type="entry name" value="HTH_TETR_2"/>
    <property type="match status" value="1"/>
</dbReference>
<dbReference type="Proteomes" id="UP001144313">
    <property type="component" value="Unassembled WGS sequence"/>
</dbReference>
<dbReference type="RefSeq" id="WP_270113683.1">
    <property type="nucleotide sequence ID" value="NZ_BAAAOL010000017.1"/>
</dbReference>
<dbReference type="InterPro" id="IPR036271">
    <property type="entry name" value="Tet_transcr_reg_TetR-rel_C_sf"/>
</dbReference>
<evidence type="ECO:0000256" key="1">
    <source>
        <dbReference type="ARBA" id="ARBA00023015"/>
    </source>
</evidence>
<evidence type="ECO:0000313" key="6">
    <source>
        <dbReference type="EMBL" id="GLI43359.1"/>
    </source>
</evidence>
<dbReference type="PANTHER" id="PTHR30055">
    <property type="entry name" value="HTH-TYPE TRANSCRIPTIONAL REGULATOR RUTR"/>
    <property type="match status" value="1"/>
</dbReference>
<sequence length="194" mass="21071">MTAERPLRADAARNRSKILEAADRQIVVHGPEVRMEAIAEEAGVAVGTLYRHFPTKDALVAAVVESHVEWIMTEVEATADRMEAGADALAEFRRFLLTTVELAASDQAAKAAARALGAQYDIARPIERGTAAMERIIKAGKQSGHLRADLDIEDFFILFATAPVDQPPKARERWIELFLGGVAAVPAPKRSETG</sequence>